<protein>
    <submittedName>
        <fullName evidence="2">Uncharacterized protein</fullName>
    </submittedName>
</protein>
<feature type="signal peptide" evidence="1">
    <location>
        <begin position="1"/>
        <end position="21"/>
    </location>
</feature>
<dbReference type="EMBL" id="GL629807">
    <property type="protein sequence ID" value="EFW99735.1"/>
    <property type="molecule type" value="Genomic_DNA"/>
</dbReference>
<evidence type="ECO:0000256" key="1">
    <source>
        <dbReference type="SAM" id="SignalP"/>
    </source>
</evidence>
<keyword evidence="3" id="KW-1185">Reference proteome</keyword>
<sequence>MTTLELTALSFSLTMIATALCWFPKPQINAPLTIRTNNDRAVEEIRKIARETKSRRHYGTSPAAVT</sequence>
<evidence type="ECO:0000313" key="3">
    <source>
        <dbReference type="Proteomes" id="UP000007796"/>
    </source>
</evidence>
<accession>F0XRD0</accession>
<feature type="chain" id="PRO_5003264131" evidence="1">
    <location>
        <begin position="22"/>
        <end position="66"/>
    </location>
</feature>
<dbReference type="Proteomes" id="UP000007796">
    <property type="component" value="Unassembled WGS sequence"/>
</dbReference>
<dbReference type="OrthoDB" id="3061561at2759"/>
<name>F0XRD0_GROCL</name>
<keyword evidence="1" id="KW-0732">Signal</keyword>
<dbReference type="GeneID" id="25978606"/>
<dbReference type="AlphaFoldDB" id="F0XRD0"/>
<gene>
    <name evidence="2" type="ORF">CMQ_53</name>
</gene>
<proteinExistence type="predicted"/>
<organism evidence="3">
    <name type="scientific">Grosmannia clavigera (strain kw1407 / UAMH 11150)</name>
    <name type="common">Blue stain fungus</name>
    <name type="synonym">Graphiocladiella clavigera</name>
    <dbReference type="NCBI Taxonomy" id="655863"/>
    <lineage>
        <taxon>Eukaryota</taxon>
        <taxon>Fungi</taxon>
        <taxon>Dikarya</taxon>
        <taxon>Ascomycota</taxon>
        <taxon>Pezizomycotina</taxon>
        <taxon>Sordariomycetes</taxon>
        <taxon>Sordariomycetidae</taxon>
        <taxon>Ophiostomatales</taxon>
        <taxon>Ophiostomataceae</taxon>
        <taxon>Leptographium</taxon>
    </lineage>
</organism>
<dbReference type="RefSeq" id="XP_014169467.1">
    <property type="nucleotide sequence ID" value="XM_014313992.1"/>
</dbReference>
<evidence type="ECO:0000313" key="2">
    <source>
        <dbReference type="EMBL" id="EFW99735.1"/>
    </source>
</evidence>
<dbReference type="InParanoid" id="F0XRD0"/>
<dbReference type="HOGENOM" id="CLU_2831432_0_0_1"/>
<reference evidence="2 3" key="1">
    <citation type="journal article" date="2011" name="Proc. Natl. Acad. Sci. U.S.A.">
        <title>Genome and transcriptome analyses of the mountain pine beetle-fungal symbiont Grosmannia clavigera, a lodgepole pine pathogen.</title>
        <authorList>
            <person name="DiGuistini S."/>
            <person name="Wang Y."/>
            <person name="Liao N.Y."/>
            <person name="Taylor G."/>
            <person name="Tanguay P."/>
            <person name="Feau N."/>
            <person name="Henrissat B."/>
            <person name="Chan S.K."/>
            <person name="Hesse-Orce U."/>
            <person name="Alamouti S.M."/>
            <person name="Tsui C.K.M."/>
            <person name="Docking R.T."/>
            <person name="Levasseur A."/>
            <person name="Haridas S."/>
            <person name="Robertson G."/>
            <person name="Birol I."/>
            <person name="Holt R.A."/>
            <person name="Marra M.A."/>
            <person name="Hamelin R.C."/>
            <person name="Hirst M."/>
            <person name="Jones S.J.M."/>
            <person name="Bohlmann J."/>
            <person name="Breuil C."/>
        </authorList>
    </citation>
    <scope>NUCLEOTIDE SEQUENCE [LARGE SCALE GENOMIC DNA]</scope>
    <source>
        <strain evidence="3">kw1407 / UAMH 11150</strain>
    </source>
</reference>